<feature type="domain" description="Proliferating cell nuclear antigen PCNA C-terminal" evidence="9">
    <location>
        <begin position="531"/>
        <end position="658"/>
    </location>
</feature>
<dbReference type="SUPFAM" id="SSF55979">
    <property type="entry name" value="DNA clamp"/>
    <property type="match status" value="2"/>
</dbReference>
<dbReference type="EMBL" id="JAWJWF010000009">
    <property type="protein sequence ID" value="KAK6630125.1"/>
    <property type="molecule type" value="Genomic_DNA"/>
</dbReference>
<keyword evidence="7" id="KW-0235">DNA replication</keyword>
<dbReference type="Proteomes" id="UP001359485">
    <property type="component" value="Unassembled WGS sequence"/>
</dbReference>
<dbReference type="CDD" id="cd00577">
    <property type="entry name" value="PCNA"/>
    <property type="match status" value="1"/>
</dbReference>
<dbReference type="NCBIfam" id="NF040713">
    <property type="entry name" value="ZapE"/>
    <property type="match status" value="1"/>
</dbReference>
<dbReference type="SUPFAM" id="SSF52540">
    <property type="entry name" value="P-loop containing nucleoside triphosphate hydrolases"/>
    <property type="match status" value="1"/>
</dbReference>
<dbReference type="PANTHER" id="PTHR12169:SF6">
    <property type="entry name" value="AFG1-LIKE ATPASE"/>
    <property type="match status" value="1"/>
</dbReference>
<comment type="similarity">
    <text evidence="2 7">Belongs to the PCNA family.</text>
</comment>
<feature type="domain" description="Proliferating cell nuclear antigen PCNA N-terminal" evidence="8">
    <location>
        <begin position="405"/>
        <end position="529"/>
    </location>
</feature>
<gene>
    <name evidence="10" type="ORF">RUM44_005676</name>
</gene>
<comment type="function">
    <text evidence="6">This protein is an auxiliary protein of DNA polymerase delta and is involved in the control of eukaryotic DNA replication by increasing the polymerase's processivity during elongation of the leading strand.</text>
</comment>
<dbReference type="InterPro" id="IPR000730">
    <property type="entry name" value="Pr_cel_nuc_antig"/>
</dbReference>
<dbReference type="Pfam" id="PF03969">
    <property type="entry name" value="AFG1_ATPase"/>
    <property type="match status" value="1"/>
</dbReference>
<evidence type="ECO:0000256" key="2">
    <source>
        <dbReference type="ARBA" id="ARBA00010462"/>
    </source>
</evidence>
<evidence type="ECO:0000259" key="9">
    <source>
        <dbReference type="Pfam" id="PF02747"/>
    </source>
</evidence>
<dbReference type="InterPro" id="IPR005654">
    <property type="entry name" value="ATPase_AFG1-like"/>
</dbReference>
<dbReference type="Gene3D" id="3.70.10.10">
    <property type="match status" value="1"/>
</dbReference>
<dbReference type="PROSITE" id="PS01251">
    <property type="entry name" value="PCNA_1"/>
    <property type="match status" value="1"/>
</dbReference>
<keyword evidence="5 7" id="KW-0238">DNA-binding</keyword>
<dbReference type="InterPro" id="IPR022648">
    <property type="entry name" value="Pr_cel_nuc_antig_N"/>
</dbReference>
<protein>
    <recommendedName>
        <fullName evidence="6">DNA sliding clamp PCNA</fullName>
    </recommendedName>
</protein>
<dbReference type="HAMAP" id="MF_00317">
    <property type="entry name" value="DNApol_clamp_arch"/>
    <property type="match status" value="1"/>
</dbReference>
<dbReference type="InterPro" id="IPR022659">
    <property type="entry name" value="Pr_cel_nuc_antig_CS"/>
</dbReference>
<evidence type="ECO:0000256" key="6">
    <source>
        <dbReference type="RuleBase" id="RU000641"/>
    </source>
</evidence>
<comment type="similarity">
    <text evidence="1">Belongs to the AFG1 ATPase family.</text>
</comment>
<evidence type="ECO:0000256" key="5">
    <source>
        <dbReference type="ARBA" id="ARBA00023125"/>
    </source>
</evidence>
<comment type="caution">
    <text evidence="10">The sequence shown here is derived from an EMBL/GenBank/DDBJ whole genome shotgun (WGS) entry which is preliminary data.</text>
</comment>
<evidence type="ECO:0000256" key="3">
    <source>
        <dbReference type="ARBA" id="ARBA00022741"/>
    </source>
</evidence>
<keyword evidence="11" id="KW-1185">Reference proteome</keyword>
<comment type="subcellular location">
    <subcellularLocation>
        <location evidence="6">Nucleus</location>
    </subcellularLocation>
</comment>
<dbReference type="InterPro" id="IPR046938">
    <property type="entry name" value="DNA_clamp_sf"/>
</dbReference>
<dbReference type="InterPro" id="IPR022649">
    <property type="entry name" value="Pr_cel_nuc_antig_C"/>
</dbReference>
<proteinExistence type="inferred from homology"/>
<accession>A0ABR1AWB1</accession>
<evidence type="ECO:0000256" key="4">
    <source>
        <dbReference type="ARBA" id="ARBA00022840"/>
    </source>
</evidence>
<dbReference type="Pfam" id="PF02747">
    <property type="entry name" value="PCNA_C"/>
    <property type="match status" value="1"/>
</dbReference>
<dbReference type="InterPro" id="IPR027417">
    <property type="entry name" value="P-loop_NTPase"/>
</dbReference>
<evidence type="ECO:0000256" key="7">
    <source>
        <dbReference type="RuleBase" id="RU003671"/>
    </source>
</evidence>
<dbReference type="PRINTS" id="PR00339">
    <property type="entry name" value="PCNACYCLIN"/>
</dbReference>
<keyword evidence="6" id="KW-0539">Nucleus</keyword>
<evidence type="ECO:0000313" key="10">
    <source>
        <dbReference type="EMBL" id="KAK6630125.1"/>
    </source>
</evidence>
<dbReference type="NCBIfam" id="TIGR00590">
    <property type="entry name" value="pcna"/>
    <property type="match status" value="1"/>
</dbReference>
<dbReference type="Pfam" id="PF00705">
    <property type="entry name" value="PCNA_N"/>
    <property type="match status" value="1"/>
</dbReference>
<keyword evidence="4" id="KW-0067">ATP-binding</keyword>
<dbReference type="Gene3D" id="3.40.50.300">
    <property type="entry name" value="P-loop containing nucleotide triphosphate hydrolases"/>
    <property type="match status" value="1"/>
</dbReference>
<dbReference type="PANTHER" id="PTHR12169">
    <property type="entry name" value="ATPASE N2B"/>
    <property type="match status" value="1"/>
</dbReference>
<reference evidence="10 11" key="1">
    <citation type="submission" date="2023-09" db="EMBL/GenBank/DDBJ databases">
        <title>Genomes of two closely related lineages of the louse Polyplax serrata with different host specificities.</title>
        <authorList>
            <person name="Martinu J."/>
            <person name="Tarabai H."/>
            <person name="Stefka J."/>
            <person name="Hypsa V."/>
        </authorList>
    </citation>
    <scope>NUCLEOTIDE SEQUENCE [LARGE SCALE GENOMIC DNA]</scope>
    <source>
        <strain evidence="10">98ZLc_SE</strain>
    </source>
</reference>
<dbReference type="PROSITE" id="PS00293">
    <property type="entry name" value="PCNA_2"/>
    <property type="match status" value="1"/>
</dbReference>
<organism evidence="10 11">
    <name type="scientific">Polyplax serrata</name>
    <name type="common">Common mouse louse</name>
    <dbReference type="NCBI Taxonomy" id="468196"/>
    <lineage>
        <taxon>Eukaryota</taxon>
        <taxon>Metazoa</taxon>
        <taxon>Ecdysozoa</taxon>
        <taxon>Arthropoda</taxon>
        <taxon>Hexapoda</taxon>
        <taxon>Insecta</taxon>
        <taxon>Pterygota</taxon>
        <taxon>Neoptera</taxon>
        <taxon>Paraneoptera</taxon>
        <taxon>Psocodea</taxon>
        <taxon>Troctomorpha</taxon>
        <taxon>Phthiraptera</taxon>
        <taxon>Anoplura</taxon>
        <taxon>Polyplacidae</taxon>
        <taxon>Polyplax</taxon>
    </lineage>
</organism>
<keyword evidence="3" id="KW-0547">Nucleotide-binding</keyword>
<name>A0ABR1AWB1_POLSC</name>
<evidence type="ECO:0000313" key="11">
    <source>
        <dbReference type="Proteomes" id="UP001359485"/>
    </source>
</evidence>
<sequence length="664" mass="75114">MTFPLSLSHSVAVFRGWGRRHSSYSFVRHQVRRKYAKSQPTDGPAYIVRQKIVTGEIKFDNKQTAVLNGLQDLYENVKNYSPGKLLATKKPKGLYIYGSVGAGKTMLMDIFYDSVKIKAKRRVHFNNFMADVHSRIHQMKVKKNLPSFLETKSRPFDPIKPVAKQLVSEAWLLCFDEFQVTDIADAMILKRMFTEMFDNGMVMVATSNRPPEDLYKNGLQRSNFLPFIPVLLKNCTITSISAKDYRLSFGGETRERYLITSEQGAKSAMDNAFKDLCLAESKRIAPRTIHVLGHSITFRNACGRILYVSFKDLCEKPLGPADYIQIAKNFDTVLIKNVPRLTLDSRNEARRFILLIDTLYDNKVRIMLSAADAPQNLFSASKGQPSTEEYRRMVMDDLKIERNSMFEARLAKSAILKKVLDAIKELLNEASFDCSDAGIQLQAMDSSHVSLVSLNLKCDGFDKYRCDRNMSMGMNIGSLVKILKCAGVDDVVTIRALDNPDSVTFVFESEHQEKVSDYEMKLMNLDQEHLGIPDTDYACVVKMPTMEFARICRDLSQFGESIGITCTKDGIQFSSSGDIGSANIKLVQTANIDKEEEAVIIEKQEAVSLTFSCQYLNKFTKASPLSNQVKLSMSHDVPLMLEYGIADFGYMRFYLAPKIEDEEN</sequence>
<evidence type="ECO:0000259" key="8">
    <source>
        <dbReference type="Pfam" id="PF00705"/>
    </source>
</evidence>
<evidence type="ECO:0000256" key="1">
    <source>
        <dbReference type="ARBA" id="ARBA00010322"/>
    </source>
</evidence>